<dbReference type="SUPFAM" id="SSF90257">
    <property type="entry name" value="Myosin rod fragments"/>
    <property type="match status" value="1"/>
</dbReference>
<protein>
    <recommendedName>
        <fullName evidence="4">C-type lectin domain-containing protein</fullName>
    </recommendedName>
</protein>
<evidence type="ECO:0000256" key="1">
    <source>
        <dbReference type="ARBA" id="ARBA00022734"/>
    </source>
</evidence>
<sequence length="324" mass="38118">MTLLQTSYNMTKERDQIQTSYTHAIAEKYQLRDNLTKQTGKLQTTADQLQQPHYRERPVTKRNNKLTKDNDHLQTSYNHLNTSQNWLENLTKQRDQLQTGYNNVTKELDQLQSSYIRLVKEKDQIQTSYDNLVKEKDQIQTSYDNLVKEKDQIQTSYDNLAEEKDQIQTGHNSLKQERDQLQTSHNDLIRERHQLEGNLTRQIYQLQTGWVYFSGSLYQVSSTKKTWDQSRSDCRQKGADLLIINSEEEQAFANRFQKYMWIGLTDVTNEGSWKWVDGTAMSTSRTAGGRRNCVDIKNFNAEKSWNDESCSLSLLWICEKKLFQ</sequence>
<organism evidence="5 6">
    <name type="scientific">Takifugu rubripes</name>
    <name type="common">Japanese pufferfish</name>
    <name type="synonym">Fugu rubripes</name>
    <dbReference type="NCBI Taxonomy" id="31033"/>
    <lineage>
        <taxon>Eukaryota</taxon>
        <taxon>Metazoa</taxon>
        <taxon>Chordata</taxon>
        <taxon>Craniata</taxon>
        <taxon>Vertebrata</taxon>
        <taxon>Euteleostomi</taxon>
        <taxon>Actinopterygii</taxon>
        <taxon>Neopterygii</taxon>
        <taxon>Teleostei</taxon>
        <taxon>Neoteleostei</taxon>
        <taxon>Acanthomorphata</taxon>
        <taxon>Eupercaria</taxon>
        <taxon>Tetraodontiformes</taxon>
        <taxon>Tetradontoidea</taxon>
        <taxon>Tetraodontidae</taxon>
        <taxon>Takifugu</taxon>
    </lineage>
</organism>
<dbReference type="CDD" id="cd03590">
    <property type="entry name" value="CLECT_DC-SIGN_like"/>
    <property type="match status" value="1"/>
</dbReference>
<dbReference type="SUPFAM" id="SSF56436">
    <property type="entry name" value="C-type lectin-like"/>
    <property type="match status" value="1"/>
</dbReference>
<dbReference type="Ensembl" id="ENSTRUT00000087261.1">
    <property type="protein sequence ID" value="ENSTRUP00000062289.1"/>
    <property type="gene ID" value="ENSTRUG00000026655.1"/>
</dbReference>
<keyword evidence="1" id="KW-0430">Lectin</keyword>
<dbReference type="AlphaFoldDB" id="A0A674MMS6"/>
<dbReference type="PANTHER" id="PTHR22803">
    <property type="entry name" value="MANNOSE, PHOSPHOLIPASE, LECTIN RECEPTOR RELATED"/>
    <property type="match status" value="1"/>
</dbReference>
<dbReference type="InterPro" id="IPR001304">
    <property type="entry name" value="C-type_lectin-like"/>
</dbReference>
<dbReference type="InterPro" id="IPR016186">
    <property type="entry name" value="C-type_lectin-like/link_sf"/>
</dbReference>
<evidence type="ECO:0000313" key="6">
    <source>
        <dbReference type="Proteomes" id="UP000005226"/>
    </source>
</evidence>
<dbReference type="InterPro" id="IPR018378">
    <property type="entry name" value="C-type_lectin_CS"/>
</dbReference>
<evidence type="ECO:0000259" key="4">
    <source>
        <dbReference type="PROSITE" id="PS50041"/>
    </source>
</evidence>
<dbReference type="InterPro" id="IPR050111">
    <property type="entry name" value="C-type_lectin/snaclec_domain"/>
</dbReference>
<dbReference type="PROSITE" id="PS50041">
    <property type="entry name" value="C_TYPE_LECTIN_2"/>
    <property type="match status" value="1"/>
</dbReference>
<reference evidence="5" key="2">
    <citation type="submission" date="2025-08" db="UniProtKB">
        <authorList>
            <consortium name="Ensembl"/>
        </authorList>
    </citation>
    <scope>IDENTIFICATION</scope>
</reference>
<dbReference type="GeneTree" id="ENSGT00940000170606"/>
<dbReference type="PROSITE" id="PS00615">
    <property type="entry name" value="C_TYPE_LECTIN_1"/>
    <property type="match status" value="1"/>
</dbReference>
<proteinExistence type="predicted"/>
<keyword evidence="3" id="KW-0175">Coiled coil</keyword>
<keyword evidence="6" id="KW-1185">Reference proteome</keyword>
<accession>A0A674MMS6</accession>
<dbReference type="Proteomes" id="UP000005226">
    <property type="component" value="Unplaced"/>
</dbReference>
<dbReference type="InterPro" id="IPR016187">
    <property type="entry name" value="CTDL_fold"/>
</dbReference>
<dbReference type="SMART" id="SM00034">
    <property type="entry name" value="CLECT"/>
    <property type="match status" value="1"/>
</dbReference>
<name>A0A674MMS6_TAKRU</name>
<dbReference type="Gene3D" id="1.20.5.400">
    <property type="match status" value="2"/>
</dbReference>
<dbReference type="Pfam" id="PF00059">
    <property type="entry name" value="Lectin_C"/>
    <property type="match status" value="1"/>
</dbReference>
<evidence type="ECO:0000256" key="3">
    <source>
        <dbReference type="SAM" id="Coils"/>
    </source>
</evidence>
<reference evidence="5" key="1">
    <citation type="journal article" date="2011" name="Genome Biol. Evol.">
        <title>Integration of the genetic map and genome assembly of fugu facilitates insights into distinct features of genome evolution in teleosts and mammals.</title>
        <authorList>
            <person name="Kai W."/>
            <person name="Kikuchi K."/>
            <person name="Tohari S."/>
            <person name="Chew A.K."/>
            <person name="Tay A."/>
            <person name="Fujiwara A."/>
            <person name="Hosoya S."/>
            <person name="Suetake H."/>
            <person name="Naruse K."/>
            <person name="Brenner S."/>
            <person name="Suzuki Y."/>
            <person name="Venkatesh B."/>
        </authorList>
    </citation>
    <scope>NUCLEOTIDE SEQUENCE [LARGE SCALE GENOMIC DNA]</scope>
</reference>
<feature type="coiled-coil region" evidence="3">
    <location>
        <begin position="87"/>
        <end position="198"/>
    </location>
</feature>
<keyword evidence="2" id="KW-1015">Disulfide bond</keyword>
<feature type="domain" description="C-type lectin" evidence="4">
    <location>
        <begin position="213"/>
        <end position="319"/>
    </location>
</feature>
<dbReference type="GO" id="GO:0030246">
    <property type="term" value="F:carbohydrate binding"/>
    <property type="evidence" value="ECO:0007669"/>
    <property type="project" value="UniProtKB-KW"/>
</dbReference>
<dbReference type="Gene3D" id="1.20.5.1000">
    <property type="entry name" value="arf6 gtpase in complex with a specific effector, jip4"/>
    <property type="match status" value="1"/>
</dbReference>
<reference evidence="5" key="3">
    <citation type="submission" date="2025-09" db="UniProtKB">
        <authorList>
            <consortium name="Ensembl"/>
        </authorList>
    </citation>
    <scope>IDENTIFICATION</scope>
</reference>
<dbReference type="Gene3D" id="3.10.100.10">
    <property type="entry name" value="Mannose-Binding Protein A, subunit A"/>
    <property type="match status" value="1"/>
</dbReference>
<dbReference type="InterPro" id="IPR033989">
    <property type="entry name" value="CD209-like_CTLD"/>
</dbReference>
<evidence type="ECO:0000313" key="5">
    <source>
        <dbReference type="Ensembl" id="ENSTRUP00000062289.1"/>
    </source>
</evidence>
<evidence type="ECO:0000256" key="2">
    <source>
        <dbReference type="ARBA" id="ARBA00023157"/>
    </source>
</evidence>